<evidence type="ECO:0000256" key="7">
    <source>
        <dbReference type="ARBA" id="ARBA00023136"/>
    </source>
</evidence>
<evidence type="ECO:0000256" key="9">
    <source>
        <dbReference type="SAM" id="Phobius"/>
    </source>
</evidence>
<keyword evidence="4" id="KW-0997">Cell inner membrane</keyword>
<evidence type="ECO:0000256" key="2">
    <source>
        <dbReference type="ARBA" id="ARBA00022448"/>
    </source>
</evidence>
<dbReference type="GO" id="GO:0005886">
    <property type="term" value="C:plasma membrane"/>
    <property type="evidence" value="ECO:0007669"/>
    <property type="project" value="UniProtKB-SubCell"/>
</dbReference>
<dbReference type="AlphaFoldDB" id="A0A3E2NFZ1"/>
<dbReference type="EMBL" id="BRPJ01000101">
    <property type="protein sequence ID" value="GLB32987.1"/>
    <property type="molecule type" value="Genomic_DNA"/>
</dbReference>
<organism evidence="12 13">
    <name type="scientific">Lacrimispora amygdalina</name>
    <dbReference type="NCBI Taxonomy" id="253257"/>
    <lineage>
        <taxon>Bacteria</taxon>
        <taxon>Bacillati</taxon>
        <taxon>Bacillota</taxon>
        <taxon>Clostridia</taxon>
        <taxon>Lachnospirales</taxon>
        <taxon>Lachnospiraceae</taxon>
        <taxon>Lacrimispora</taxon>
    </lineage>
</organism>
<accession>A0A3E2NFZ1</accession>
<feature type="domain" description="Tripartite ATP-independent periplasmic transporters DctQ component" evidence="10">
    <location>
        <begin position="23"/>
        <end position="151"/>
    </location>
</feature>
<comment type="subcellular location">
    <subcellularLocation>
        <location evidence="1">Cell inner membrane</location>
        <topology evidence="1">Multi-pass membrane protein</topology>
    </subcellularLocation>
</comment>
<evidence type="ECO:0000259" key="10">
    <source>
        <dbReference type="Pfam" id="PF04290"/>
    </source>
</evidence>
<dbReference type="InterPro" id="IPR055348">
    <property type="entry name" value="DctQ"/>
</dbReference>
<comment type="caution">
    <text evidence="12">The sequence shown here is derived from an EMBL/GenBank/DDBJ whole genome shotgun (WGS) entry which is preliminary data.</text>
</comment>
<keyword evidence="5 9" id="KW-0812">Transmembrane</keyword>
<dbReference type="PANTHER" id="PTHR35011:SF2">
    <property type="entry name" value="2,3-DIKETO-L-GULONATE TRAP TRANSPORTER SMALL PERMEASE PROTEIN YIAM"/>
    <property type="match status" value="1"/>
</dbReference>
<keyword evidence="7 9" id="KW-0472">Membrane</keyword>
<dbReference type="EMBL" id="QOHO01000016">
    <property type="protein sequence ID" value="RFZ79939.1"/>
    <property type="molecule type" value="Genomic_DNA"/>
</dbReference>
<evidence type="ECO:0000313" key="14">
    <source>
        <dbReference type="Proteomes" id="UP001419084"/>
    </source>
</evidence>
<keyword evidence="14" id="KW-1185">Reference proteome</keyword>
<evidence type="ECO:0000256" key="3">
    <source>
        <dbReference type="ARBA" id="ARBA00022475"/>
    </source>
</evidence>
<evidence type="ECO:0000256" key="8">
    <source>
        <dbReference type="ARBA" id="ARBA00038436"/>
    </source>
</evidence>
<dbReference type="RefSeq" id="WP_117416036.1">
    <property type="nucleotide sequence ID" value="NZ_BRPJ01000101.1"/>
</dbReference>
<sequence length="172" mass="19407">MSRLLNALFKGIEVLISIALAVMIILVFANVILRFIFDTGFAWSEEVARISFIYLVYLGSIEAMRDNRHLLIDSVLIRLPSIAQKLLYTLIQGLIIWLMMALTTGSYGLMLQNYHNKWVATGLPVWVVYLSGFIMGISIILLASGNIFKLWVLKRTVKDLITPQDESAATLE</sequence>
<proteinExistence type="inferred from homology"/>
<dbReference type="GO" id="GO:0015740">
    <property type="term" value="P:C4-dicarboxylate transport"/>
    <property type="evidence" value="ECO:0007669"/>
    <property type="project" value="TreeGrafter"/>
</dbReference>
<keyword evidence="3" id="KW-1003">Cell membrane</keyword>
<feature type="transmembrane region" description="Helical" evidence="9">
    <location>
        <begin position="12"/>
        <end position="36"/>
    </location>
</feature>
<name>A0A3E2NFZ1_9FIRM</name>
<reference evidence="11 14" key="2">
    <citation type="journal article" date="2024" name="Int. J. Syst. Evol. Microbiol.">
        <title>Lacrimispora brassicae sp. nov. isolated from fermented cabbage, and proposal of Clostridium indicum Gundawar et al. 2019 and Clostridium methoxybenzovorans Mechichi et al. 1999 as heterotypic synonyms of Lacrimispora amygdalina (Parshina et al. 2003) Haas and Blanchard 2020 and Lacrimispora indolis (McClung and McCoy 1957) Haas and Blanchard 2020, respectively.</title>
        <authorList>
            <person name="Kobayashi H."/>
            <person name="Tanizawa Y."/>
            <person name="Sakamoto M."/>
            <person name="Ohkuma M."/>
            <person name="Tohno M."/>
        </authorList>
    </citation>
    <scope>NUCLEOTIDE SEQUENCE [LARGE SCALE GENOMIC DNA]</scope>
    <source>
        <strain evidence="11 14">DSM 12857</strain>
    </source>
</reference>
<gene>
    <name evidence="12" type="ORF">DS742_05635</name>
    <name evidence="11" type="ORF">LAD12857_49100</name>
</gene>
<dbReference type="Proteomes" id="UP000260680">
    <property type="component" value="Unassembled WGS sequence"/>
</dbReference>
<keyword evidence="2" id="KW-0813">Transport</keyword>
<feature type="transmembrane region" description="Helical" evidence="9">
    <location>
        <begin position="86"/>
        <end position="107"/>
    </location>
</feature>
<evidence type="ECO:0000313" key="11">
    <source>
        <dbReference type="EMBL" id="GLB32987.1"/>
    </source>
</evidence>
<reference evidence="12 13" key="1">
    <citation type="submission" date="2018-07" db="EMBL/GenBank/DDBJ databases">
        <title>New species, Clostridium PI-S10-A1B.</title>
        <authorList>
            <person name="Krishna G."/>
            <person name="Summeta K."/>
            <person name="Shikha S."/>
            <person name="Prabhu P.B."/>
            <person name="Suresh K."/>
        </authorList>
    </citation>
    <scope>NUCLEOTIDE SEQUENCE [LARGE SCALE GENOMIC DNA]</scope>
    <source>
        <strain evidence="12 13">PI-S10-A1B</strain>
    </source>
</reference>
<dbReference type="PANTHER" id="PTHR35011">
    <property type="entry name" value="2,3-DIKETO-L-GULONATE TRAP TRANSPORTER SMALL PERMEASE PROTEIN YIAM"/>
    <property type="match status" value="1"/>
</dbReference>
<dbReference type="GO" id="GO:0022857">
    <property type="term" value="F:transmembrane transporter activity"/>
    <property type="evidence" value="ECO:0007669"/>
    <property type="project" value="TreeGrafter"/>
</dbReference>
<protein>
    <submittedName>
        <fullName evidence="11">C4-dicarboxylate ABC transporter permease</fullName>
    </submittedName>
    <submittedName>
        <fullName evidence="12">TRAP transporter small permease</fullName>
    </submittedName>
</protein>
<dbReference type="Proteomes" id="UP001419084">
    <property type="component" value="Unassembled WGS sequence"/>
</dbReference>
<dbReference type="OrthoDB" id="9814265at2"/>
<evidence type="ECO:0000313" key="12">
    <source>
        <dbReference type="EMBL" id="RFZ79939.1"/>
    </source>
</evidence>
<evidence type="ECO:0000256" key="5">
    <source>
        <dbReference type="ARBA" id="ARBA00022692"/>
    </source>
</evidence>
<evidence type="ECO:0000313" key="13">
    <source>
        <dbReference type="Proteomes" id="UP000260680"/>
    </source>
</evidence>
<evidence type="ECO:0000256" key="4">
    <source>
        <dbReference type="ARBA" id="ARBA00022519"/>
    </source>
</evidence>
<dbReference type="Pfam" id="PF04290">
    <property type="entry name" value="DctQ"/>
    <property type="match status" value="1"/>
</dbReference>
<dbReference type="InterPro" id="IPR007387">
    <property type="entry name" value="TRAP_DctQ"/>
</dbReference>
<evidence type="ECO:0000256" key="6">
    <source>
        <dbReference type="ARBA" id="ARBA00022989"/>
    </source>
</evidence>
<feature type="transmembrane region" description="Helical" evidence="9">
    <location>
        <begin position="127"/>
        <end position="148"/>
    </location>
</feature>
<evidence type="ECO:0000256" key="1">
    <source>
        <dbReference type="ARBA" id="ARBA00004429"/>
    </source>
</evidence>
<comment type="similarity">
    <text evidence="8">Belongs to the TRAP transporter small permease family.</text>
</comment>
<keyword evidence="6 9" id="KW-1133">Transmembrane helix</keyword>